<dbReference type="CDD" id="cd16442">
    <property type="entry name" value="BPL"/>
    <property type="match status" value="1"/>
</dbReference>
<reference evidence="3" key="1">
    <citation type="submission" date="2023-06" db="EMBL/GenBank/DDBJ databases">
        <title>Genomic of Agaribacillus aureum.</title>
        <authorList>
            <person name="Wang G."/>
        </authorList>
    </citation>
    <scope>NUCLEOTIDE SEQUENCE</scope>
    <source>
        <strain evidence="3">BMA12</strain>
    </source>
</reference>
<dbReference type="PANTHER" id="PTHR12835">
    <property type="entry name" value="BIOTIN PROTEIN LIGASE"/>
    <property type="match status" value="1"/>
</dbReference>
<dbReference type="NCBIfam" id="TIGR00121">
    <property type="entry name" value="birA_ligase"/>
    <property type="match status" value="1"/>
</dbReference>
<dbReference type="Gene3D" id="3.30.930.10">
    <property type="entry name" value="Bira Bifunctional Protein, Domain 2"/>
    <property type="match status" value="1"/>
</dbReference>
<dbReference type="InterPro" id="IPR045864">
    <property type="entry name" value="aa-tRNA-synth_II/BPL/LPL"/>
</dbReference>
<gene>
    <name evidence="3" type="ORF">QQ020_10010</name>
</gene>
<comment type="caution">
    <text evidence="3">The sequence shown here is derived from an EMBL/GenBank/DDBJ whole genome shotgun (WGS) entry which is preliminary data.</text>
</comment>
<dbReference type="EMBL" id="JAUJEB010000001">
    <property type="protein sequence ID" value="MDN5212382.1"/>
    <property type="molecule type" value="Genomic_DNA"/>
</dbReference>
<keyword evidence="1 3" id="KW-0436">Ligase</keyword>
<dbReference type="InterPro" id="IPR004408">
    <property type="entry name" value="Biotin_CoA_COase_ligase"/>
</dbReference>
<dbReference type="PANTHER" id="PTHR12835:SF5">
    <property type="entry name" value="BIOTIN--PROTEIN LIGASE"/>
    <property type="match status" value="1"/>
</dbReference>
<evidence type="ECO:0000313" key="3">
    <source>
        <dbReference type="EMBL" id="MDN5212382.1"/>
    </source>
</evidence>
<name>A0ABT8L3P7_9BACT</name>
<evidence type="ECO:0000256" key="1">
    <source>
        <dbReference type="ARBA" id="ARBA00022598"/>
    </source>
</evidence>
<dbReference type="Proteomes" id="UP001172083">
    <property type="component" value="Unassembled WGS sequence"/>
</dbReference>
<dbReference type="SUPFAM" id="SSF55681">
    <property type="entry name" value="Class II aaRS and biotin synthetases"/>
    <property type="match status" value="1"/>
</dbReference>
<dbReference type="RefSeq" id="WP_346757699.1">
    <property type="nucleotide sequence ID" value="NZ_JAUJEB010000001.1"/>
</dbReference>
<dbReference type="PROSITE" id="PS51733">
    <property type="entry name" value="BPL_LPL_CATALYTIC"/>
    <property type="match status" value="1"/>
</dbReference>
<organism evidence="3 4">
    <name type="scientific">Agaribacillus aureus</name>
    <dbReference type="NCBI Taxonomy" id="3051825"/>
    <lineage>
        <taxon>Bacteria</taxon>
        <taxon>Pseudomonadati</taxon>
        <taxon>Bacteroidota</taxon>
        <taxon>Cytophagia</taxon>
        <taxon>Cytophagales</taxon>
        <taxon>Splendidivirgaceae</taxon>
        <taxon>Agaribacillus</taxon>
    </lineage>
</organism>
<dbReference type="Pfam" id="PF03099">
    <property type="entry name" value="BPL_LplA_LipB"/>
    <property type="match status" value="1"/>
</dbReference>
<accession>A0ABT8L3P7</accession>
<feature type="domain" description="BPL/LPL catalytic" evidence="2">
    <location>
        <begin position="1"/>
        <end position="171"/>
    </location>
</feature>
<keyword evidence="4" id="KW-1185">Reference proteome</keyword>
<protein>
    <submittedName>
        <fullName evidence="3">Biotin--[acetyl-CoA-carboxylase] ligase</fullName>
        <ecNumber evidence="3">6.3.4.15</ecNumber>
    </submittedName>
</protein>
<sequence>MPICHSTNDVAIEIVENGDYLDGTLVIADTQLKGRGQRGNNWESEKKKNLTFSVIIKPGFLPLSHQFLLNIFTSLAVVDTLTPYVTSGLKIKWPNDIYHENQKMGGILIENTVKGTQLYATVIGIGLNINQLDFKVDNATSLSSICERFFDLQQLLKALVLNMEKRYFQLKNEKYDMLRHDYMKSLFWYNQLRWFKADRVFQGKIIGVDESGKLQLMENLQTRSYDLKEITYLIEEDVV</sequence>
<dbReference type="GO" id="GO:0004077">
    <property type="term" value="F:biotin--[biotin carboxyl-carrier protein] ligase activity"/>
    <property type="evidence" value="ECO:0007669"/>
    <property type="project" value="UniProtKB-EC"/>
</dbReference>
<evidence type="ECO:0000259" key="2">
    <source>
        <dbReference type="PROSITE" id="PS51733"/>
    </source>
</evidence>
<dbReference type="EC" id="6.3.4.15" evidence="3"/>
<evidence type="ECO:0000313" key="4">
    <source>
        <dbReference type="Proteomes" id="UP001172083"/>
    </source>
</evidence>
<proteinExistence type="predicted"/>
<dbReference type="InterPro" id="IPR004143">
    <property type="entry name" value="BPL_LPL_catalytic"/>
</dbReference>